<evidence type="ECO:0000313" key="1">
    <source>
        <dbReference type="EMBL" id="MXP77461.1"/>
    </source>
</evidence>
<sequence length="60" mass="7384">MCDVKKYEKIYEDIQKLQPEDTLQLVLEAETEEQRSFYEMVGDFLLQKRQRQVIERNLFK</sequence>
<comment type="caution">
    <text evidence="1">The sequence shown here is derived from an EMBL/GenBank/DDBJ whole genome shotgun (WGS) entry which is preliminary data.</text>
</comment>
<evidence type="ECO:0000313" key="2">
    <source>
        <dbReference type="Proteomes" id="UP000460412"/>
    </source>
</evidence>
<protein>
    <submittedName>
        <fullName evidence="1">Uncharacterized protein</fullName>
    </submittedName>
</protein>
<gene>
    <name evidence="1" type="ORF">GN277_19405</name>
</gene>
<dbReference type="RefSeq" id="WP_159752818.1">
    <property type="nucleotide sequence ID" value="NZ_WUQX01000001.1"/>
</dbReference>
<dbReference type="EMBL" id="WUQX01000001">
    <property type="protein sequence ID" value="MXP77461.1"/>
    <property type="molecule type" value="Genomic_DNA"/>
</dbReference>
<keyword evidence="2" id="KW-1185">Reference proteome</keyword>
<name>A0A7X3MJA2_9FIRM</name>
<dbReference type="Proteomes" id="UP000460412">
    <property type="component" value="Unassembled WGS sequence"/>
</dbReference>
<organism evidence="1 2">
    <name type="scientific">Sporofaciens musculi</name>
    <dbReference type="NCBI Taxonomy" id="2681861"/>
    <lineage>
        <taxon>Bacteria</taxon>
        <taxon>Bacillati</taxon>
        <taxon>Bacillota</taxon>
        <taxon>Clostridia</taxon>
        <taxon>Lachnospirales</taxon>
        <taxon>Lachnospiraceae</taxon>
        <taxon>Sporofaciens</taxon>
    </lineage>
</organism>
<dbReference type="AlphaFoldDB" id="A0A7X3MJA2"/>
<proteinExistence type="predicted"/>
<accession>A0A7X3MJA2</accession>
<reference evidence="1 2" key="1">
    <citation type="submission" date="2019-12" db="EMBL/GenBank/DDBJ databases">
        <title>Sporaefaciens musculi gen. nov., sp. nov., a novel bacterium isolated from the caecum of an obese mouse.</title>
        <authorList>
            <person name="Rasmussen T.S."/>
            <person name="Streidl T."/>
            <person name="Hitch T.C.A."/>
            <person name="Wortmann E."/>
            <person name="Deptula P."/>
            <person name="Hansen M."/>
            <person name="Nielsen D.S."/>
            <person name="Clavel T."/>
            <person name="Vogensen F.K."/>
        </authorList>
    </citation>
    <scope>NUCLEOTIDE SEQUENCE [LARGE SCALE GENOMIC DNA]</scope>
    <source>
        <strain evidence="1 2">WCA-9-b2</strain>
    </source>
</reference>